<dbReference type="Gene3D" id="3.60.10.10">
    <property type="entry name" value="Endonuclease/exonuclease/phosphatase"/>
    <property type="match status" value="1"/>
</dbReference>
<feature type="non-terminal residue" evidence="1">
    <location>
        <position position="486"/>
    </location>
</feature>
<keyword evidence="2" id="KW-1185">Reference proteome</keyword>
<evidence type="ECO:0008006" key="3">
    <source>
        <dbReference type="Google" id="ProtNLM"/>
    </source>
</evidence>
<sequence>MSVAAFAGRWQVYSGYLVSFTIQGREGFKLRVVGLYAPPSHDQIRGQLLQCIRGEMAGADKRGELFMALGDFNERDDARHRPIDSLLTAIGMVDLARHLNSLDGTHDAGGRLDRLYCSPGVLGMIHGLDLLNDEGFDHRRLHVRTSLHSHLDKSITDKQRAARRAAARDVLDLDSAGPKHWGKFVNGVATDLGLRIGDDSGLPPWVDVDAAAHDPMDEQMAVVTDRSVDIRERWDAFETAMSHAARTCLPHRRRGAGRGAGQIARPPRVPSERTRALAVVNRMIVDPEQMVDESSRLLLADVAPELELPATLEQLRLTRARLLADQRDQHKAATARKIEDAIQARAERFSTQPGSVLRSCLDRQRAPATIDRILSGDDIVLDPMAVKAAVREQVSRAFDYQEPGDLASAPSSLRQAIQPISHVEDSVWQPVHDAVTAGDVATALARVDADKAPGETKLQYRHYTALGRVGQQLLADLFSDMYAANW</sequence>
<protein>
    <recommendedName>
        <fullName evidence="3">Endonuclease/exonuclease/phosphatase domain-containing protein</fullName>
    </recommendedName>
</protein>
<evidence type="ECO:0000313" key="1">
    <source>
        <dbReference type="EMBL" id="ORZ38143.1"/>
    </source>
</evidence>
<reference evidence="1 2" key="1">
    <citation type="submission" date="2016-07" db="EMBL/GenBank/DDBJ databases">
        <title>Pervasive Adenine N6-methylation of Active Genes in Fungi.</title>
        <authorList>
            <consortium name="DOE Joint Genome Institute"/>
            <person name="Mondo S.J."/>
            <person name="Dannebaum R.O."/>
            <person name="Kuo R.C."/>
            <person name="Labutti K."/>
            <person name="Haridas S."/>
            <person name="Kuo A."/>
            <person name="Salamov A."/>
            <person name="Ahrendt S.R."/>
            <person name="Lipzen A."/>
            <person name="Sullivan W."/>
            <person name="Andreopoulos W.B."/>
            <person name="Clum A."/>
            <person name="Lindquist E."/>
            <person name="Daum C."/>
            <person name="Ramamoorthy G.K."/>
            <person name="Gryganskyi A."/>
            <person name="Culley D."/>
            <person name="Magnuson J.K."/>
            <person name="James T.Y."/>
            <person name="O'Malley M.A."/>
            <person name="Stajich J.E."/>
            <person name="Spatafora J.W."/>
            <person name="Visel A."/>
            <person name="Grigoriev I.V."/>
        </authorList>
    </citation>
    <scope>NUCLEOTIDE SEQUENCE [LARGE SCALE GENOMIC DNA]</scope>
    <source>
        <strain evidence="1 2">PL171</strain>
    </source>
</reference>
<organism evidence="1 2">
    <name type="scientific">Catenaria anguillulae PL171</name>
    <dbReference type="NCBI Taxonomy" id="765915"/>
    <lineage>
        <taxon>Eukaryota</taxon>
        <taxon>Fungi</taxon>
        <taxon>Fungi incertae sedis</taxon>
        <taxon>Blastocladiomycota</taxon>
        <taxon>Blastocladiomycetes</taxon>
        <taxon>Blastocladiales</taxon>
        <taxon>Catenariaceae</taxon>
        <taxon>Catenaria</taxon>
    </lineage>
</organism>
<proteinExistence type="predicted"/>
<dbReference type="Proteomes" id="UP000193411">
    <property type="component" value="Unassembled WGS sequence"/>
</dbReference>
<evidence type="ECO:0000313" key="2">
    <source>
        <dbReference type="Proteomes" id="UP000193411"/>
    </source>
</evidence>
<dbReference type="AlphaFoldDB" id="A0A1Y2HWP8"/>
<name>A0A1Y2HWP8_9FUNG</name>
<dbReference type="InterPro" id="IPR036691">
    <property type="entry name" value="Endo/exonu/phosph_ase_sf"/>
</dbReference>
<dbReference type="SUPFAM" id="SSF56219">
    <property type="entry name" value="DNase I-like"/>
    <property type="match status" value="1"/>
</dbReference>
<gene>
    <name evidence="1" type="ORF">BCR44DRAFT_1497702</name>
</gene>
<accession>A0A1Y2HWP8</accession>
<dbReference type="EMBL" id="MCFL01000010">
    <property type="protein sequence ID" value="ORZ38143.1"/>
    <property type="molecule type" value="Genomic_DNA"/>
</dbReference>
<comment type="caution">
    <text evidence="1">The sequence shown here is derived from an EMBL/GenBank/DDBJ whole genome shotgun (WGS) entry which is preliminary data.</text>
</comment>